<dbReference type="InterPro" id="IPR025558">
    <property type="entry name" value="DUF4283"/>
</dbReference>
<evidence type="ECO:0000259" key="3">
    <source>
        <dbReference type="PROSITE" id="PS50158"/>
    </source>
</evidence>
<dbReference type="GO" id="GO:0003676">
    <property type="term" value="F:nucleic acid binding"/>
    <property type="evidence" value="ECO:0007669"/>
    <property type="project" value="InterPro"/>
</dbReference>
<dbReference type="GO" id="GO:0008270">
    <property type="term" value="F:zinc ion binding"/>
    <property type="evidence" value="ECO:0007669"/>
    <property type="project" value="UniProtKB-KW"/>
</dbReference>
<organism evidence="4 5">
    <name type="scientific">Cannabis sativa</name>
    <name type="common">Hemp</name>
    <name type="synonym">Marijuana</name>
    <dbReference type="NCBI Taxonomy" id="3483"/>
    <lineage>
        <taxon>Eukaryota</taxon>
        <taxon>Viridiplantae</taxon>
        <taxon>Streptophyta</taxon>
        <taxon>Embryophyta</taxon>
        <taxon>Tracheophyta</taxon>
        <taxon>Spermatophyta</taxon>
        <taxon>Magnoliopsida</taxon>
        <taxon>eudicotyledons</taxon>
        <taxon>Gunneridae</taxon>
        <taxon>Pentapetalae</taxon>
        <taxon>rosids</taxon>
        <taxon>fabids</taxon>
        <taxon>Rosales</taxon>
        <taxon>Cannabaceae</taxon>
        <taxon>Cannabis</taxon>
    </lineage>
</organism>
<keyword evidence="1" id="KW-0479">Metal-binding</keyword>
<proteinExistence type="predicted"/>
<feature type="region of interest" description="Disordered" evidence="2">
    <location>
        <begin position="326"/>
        <end position="411"/>
    </location>
</feature>
<dbReference type="AlphaFoldDB" id="A0A803NSV9"/>
<dbReference type="EMBL" id="UZAU01000168">
    <property type="status" value="NOT_ANNOTATED_CDS"/>
    <property type="molecule type" value="Genomic_DNA"/>
</dbReference>
<dbReference type="Pfam" id="PF14111">
    <property type="entry name" value="DUF4283"/>
    <property type="match status" value="1"/>
</dbReference>
<dbReference type="Pfam" id="PF14392">
    <property type="entry name" value="zf-CCHC_4"/>
    <property type="match status" value="1"/>
</dbReference>
<dbReference type="EnsemblPlants" id="evm.model.02.1245">
    <property type="protein sequence ID" value="cds.evm.model.02.1245"/>
    <property type="gene ID" value="evm.TU.02.1245"/>
</dbReference>
<sequence>MGDSGGLSRDPIIEEVIVNAGAPEGMVVEGPSHLPQSFEVNMDGALNDTAEELVDSTTNNNVNEPRGDIEVLRSNFLESMSLELEPDFELTAEVVNTGVLVSFLGGNDVSRSRLRDILNQIWKLKGFWKLKSMKPGVWGIFFDKQEDCKAILRNRPWIINGKLLIIREWPEDGDWYNMDMGKSVFWVMASGLPTPYLNAVNTRTIASKAGVFIGSDLANQRTITRRGFLKFQVEINTSFQLISGFFLDIKRGRKEWIQFRYFKLPKMCYNCGYLGHDKKSCFRTTAYAYPPQGEAVPAYGPWMKAESAFFSCFNTRNQLDFYREDGGRTVSPVRTPTVAGPQSKNEGKRPINGSGGNQNLQQTACKPKKKERKARSVSPRPLRRHSQGNKGTLFDEDILKKYSSRPPPNPADSGILTTIMADQMVDKAHVELCQSRQPHKHPEPTHFPWPIYVEEIGLAEELMGPAPVDKMEPIPTIFHDPVDVSDLVHHCPQPRKRKASLTLIPYVQHTEENTIEFTTEVPDLPKFSPAPNTPFKMGSGASSSSLKNDKRRRKGSRSKKSMAMDTSTRGTHSTSEAVPALLARVGSPKNLIDTLNLVEVHVESSQNFLTGEEAALIKPPQAP</sequence>
<dbReference type="Proteomes" id="UP000596661">
    <property type="component" value="Chromosome 2"/>
</dbReference>
<evidence type="ECO:0000256" key="1">
    <source>
        <dbReference type="PROSITE-ProRule" id="PRU00047"/>
    </source>
</evidence>
<evidence type="ECO:0000313" key="5">
    <source>
        <dbReference type="Proteomes" id="UP000596661"/>
    </source>
</evidence>
<feature type="compositionally biased region" description="Basic residues" evidence="2">
    <location>
        <begin position="366"/>
        <end position="387"/>
    </location>
</feature>
<dbReference type="PROSITE" id="PS50158">
    <property type="entry name" value="ZF_CCHC"/>
    <property type="match status" value="1"/>
</dbReference>
<accession>A0A803NSV9</accession>
<dbReference type="InterPro" id="IPR040256">
    <property type="entry name" value="At4g02000-like"/>
</dbReference>
<feature type="compositionally biased region" description="Polar residues" evidence="2">
    <location>
        <begin position="564"/>
        <end position="575"/>
    </location>
</feature>
<reference evidence="4" key="1">
    <citation type="submission" date="2018-11" db="EMBL/GenBank/DDBJ databases">
        <authorList>
            <person name="Grassa J C."/>
        </authorList>
    </citation>
    <scope>NUCLEOTIDE SEQUENCE [LARGE SCALE GENOMIC DNA]</scope>
</reference>
<keyword evidence="5" id="KW-1185">Reference proteome</keyword>
<reference evidence="4" key="2">
    <citation type="submission" date="2021-03" db="UniProtKB">
        <authorList>
            <consortium name="EnsemblPlants"/>
        </authorList>
    </citation>
    <scope>IDENTIFICATION</scope>
</reference>
<dbReference type="PANTHER" id="PTHR31286">
    <property type="entry name" value="GLYCINE-RICH CELL WALL STRUCTURAL PROTEIN 1.8-LIKE"/>
    <property type="match status" value="1"/>
</dbReference>
<name>A0A803NSV9_CANSA</name>
<dbReference type="Gramene" id="evm.model.02.1245">
    <property type="protein sequence ID" value="cds.evm.model.02.1245"/>
    <property type="gene ID" value="evm.TU.02.1245"/>
</dbReference>
<dbReference type="PANTHER" id="PTHR31286:SF180">
    <property type="entry name" value="OS10G0362600 PROTEIN"/>
    <property type="match status" value="1"/>
</dbReference>
<evidence type="ECO:0000256" key="2">
    <source>
        <dbReference type="SAM" id="MobiDB-lite"/>
    </source>
</evidence>
<feature type="region of interest" description="Disordered" evidence="2">
    <location>
        <begin position="517"/>
        <end position="575"/>
    </location>
</feature>
<keyword evidence="1" id="KW-0863">Zinc-finger</keyword>
<dbReference type="InterPro" id="IPR025836">
    <property type="entry name" value="Zn_knuckle_CX2CX4HX4C"/>
</dbReference>
<protein>
    <recommendedName>
        <fullName evidence="3">CCHC-type domain-containing protein</fullName>
    </recommendedName>
</protein>
<dbReference type="InterPro" id="IPR001878">
    <property type="entry name" value="Znf_CCHC"/>
</dbReference>
<evidence type="ECO:0000313" key="4">
    <source>
        <dbReference type="EnsemblPlants" id="cds.evm.model.02.1245"/>
    </source>
</evidence>
<keyword evidence="1" id="KW-0862">Zinc</keyword>
<feature type="compositionally biased region" description="Basic residues" evidence="2">
    <location>
        <begin position="549"/>
        <end position="560"/>
    </location>
</feature>
<feature type="domain" description="CCHC-type" evidence="3">
    <location>
        <begin position="268"/>
        <end position="281"/>
    </location>
</feature>